<protein>
    <submittedName>
        <fullName evidence="3">Signal protein</fullName>
    </submittedName>
</protein>
<dbReference type="Gene3D" id="3.20.20.450">
    <property type="entry name" value="EAL domain"/>
    <property type="match status" value="1"/>
</dbReference>
<sequence length="603" mass="67808">MVKEHSPESITRQLSSLLDNGELDTLFQPVVNLLSQETQGYNVLVTGVPGSPFSNPELLYNTAEQTQQLALFTETMLQTILSRAYTLHIDELLFIEIPALAVAQHFVSASTLRLAVEALGMPASRFVIQVKDDRPLINASTLREQLIAFKSLDFKTAVANIGAGFKSAEFWLECQPDFCKLPRHLVDDIHNDPLKQELLFEITDKSNKRTRFIAPGNGALPQIETLFRAGIHLYQGSEFGSYRSIPAKGRLPSINSTSTYTEPERLTCQSLAYYVKPLQPETKLKEVAERFATGDSASCLPVVGNNKPLGIAHKWRILELFSTQYGRALFENKPIVDFISSDTIIVDEHTPLLDLSRMLTGAEDHYVRQNFLISREHYYLGMGRTRDLLKLITDTKIDAAKYANPLSGLPGNVPINKQIQLLCKKSTPCWIAYFDLDNFKPFNDVFGYSKGDDAIIMLATILSEQLSDLGFVGHVGGDDFIATFSENISPEPICRYIIEQFIQRSRPLYPDTIREQGYFEARDRYGNWRCHPLVNLSIGIIHVRNPDQIGHHQIAELAAAAKKSAKESQRHLVIVSTDDNTSVVPYTLARKRIQHPEPEKCQD</sequence>
<dbReference type="Proteomes" id="UP000196027">
    <property type="component" value="Chromosome"/>
</dbReference>
<dbReference type="SUPFAM" id="SSF54631">
    <property type="entry name" value="CBS-domain pair"/>
    <property type="match status" value="1"/>
</dbReference>
<evidence type="ECO:0000313" key="3">
    <source>
        <dbReference type="EMBL" id="ARU55144.1"/>
    </source>
</evidence>
<dbReference type="SMART" id="SM00052">
    <property type="entry name" value="EAL"/>
    <property type="match status" value="1"/>
</dbReference>
<reference evidence="3 4" key="1">
    <citation type="submission" date="2017-05" db="EMBL/GenBank/DDBJ databases">
        <title>Genomic insights into alkan degradation activity of Oleiphilus messinensis.</title>
        <authorList>
            <person name="Kozyavkin S.A."/>
            <person name="Slesarev A.I."/>
            <person name="Golyshin P.N."/>
            <person name="Korzhenkov A."/>
            <person name="Golyshina O.N."/>
            <person name="Toshchakov S.V."/>
        </authorList>
    </citation>
    <scope>NUCLEOTIDE SEQUENCE [LARGE SCALE GENOMIC DNA]</scope>
    <source>
        <strain evidence="3 4">ME102</strain>
    </source>
</reference>
<evidence type="ECO:0000313" key="4">
    <source>
        <dbReference type="Proteomes" id="UP000196027"/>
    </source>
</evidence>
<dbReference type="PROSITE" id="PS50887">
    <property type="entry name" value="GGDEF"/>
    <property type="match status" value="1"/>
</dbReference>
<dbReference type="SUPFAM" id="SSF141868">
    <property type="entry name" value="EAL domain-like"/>
    <property type="match status" value="1"/>
</dbReference>
<keyword evidence="4" id="KW-1185">Reference proteome</keyword>
<dbReference type="InterPro" id="IPR046342">
    <property type="entry name" value="CBS_dom_sf"/>
</dbReference>
<dbReference type="KEGG" id="ome:OLMES_1058"/>
<gene>
    <name evidence="3" type="ORF">OLMES_1058</name>
</gene>
<proteinExistence type="predicted"/>
<dbReference type="Gene3D" id="3.30.70.270">
    <property type="match status" value="1"/>
</dbReference>
<organism evidence="3 4">
    <name type="scientific">Oleiphilus messinensis</name>
    <dbReference type="NCBI Taxonomy" id="141451"/>
    <lineage>
        <taxon>Bacteria</taxon>
        <taxon>Pseudomonadati</taxon>
        <taxon>Pseudomonadota</taxon>
        <taxon>Gammaproteobacteria</taxon>
        <taxon>Oceanospirillales</taxon>
        <taxon>Oleiphilaceae</taxon>
        <taxon>Oleiphilus</taxon>
    </lineage>
</organism>
<feature type="domain" description="EAL" evidence="1">
    <location>
        <begin position="7"/>
        <end position="256"/>
    </location>
</feature>
<dbReference type="InterPro" id="IPR035919">
    <property type="entry name" value="EAL_sf"/>
</dbReference>
<dbReference type="InterPro" id="IPR029787">
    <property type="entry name" value="Nucleotide_cyclase"/>
</dbReference>
<dbReference type="Gene3D" id="3.10.580.10">
    <property type="entry name" value="CBS-domain"/>
    <property type="match status" value="1"/>
</dbReference>
<dbReference type="RefSeq" id="WP_157678151.1">
    <property type="nucleotide sequence ID" value="NZ_CP021425.1"/>
</dbReference>
<dbReference type="AlphaFoldDB" id="A0A1Y0I6U1"/>
<dbReference type="OrthoDB" id="1673646at2"/>
<dbReference type="InterPro" id="IPR050706">
    <property type="entry name" value="Cyclic-di-GMP_PDE-like"/>
</dbReference>
<dbReference type="PANTHER" id="PTHR33121">
    <property type="entry name" value="CYCLIC DI-GMP PHOSPHODIESTERASE PDEF"/>
    <property type="match status" value="1"/>
</dbReference>
<dbReference type="NCBIfam" id="TIGR00254">
    <property type="entry name" value="GGDEF"/>
    <property type="match status" value="1"/>
</dbReference>
<evidence type="ECO:0000259" key="1">
    <source>
        <dbReference type="PROSITE" id="PS50883"/>
    </source>
</evidence>
<dbReference type="InterPro" id="IPR000644">
    <property type="entry name" value="CBS_dom"/>
</dbReference>
<evidence type="ECO:0000259" key="2">
    <source>
        <dbReference type="PROSITE" id="PS50887"/>
    </source>
</evidence>
<dbReference type="Pfam" id="PF00571">
    <property type="entry name" value="CBS"/>
    <property type="match status" value="1"/>
</dbReference>
<dbReference type="SUPFAM" id="SSF55073">
    <property type="entry name" value="Nucleotide cyclase"/>
    <property type="match status" value="1"/>
</dbReference>
<dbReference type="GO" id="GO:0071111">
    <property type="term" value="F:cyclic-guanylate-specific phosphodiesterase activity"/>
    <property type="evidence" value="ECO:0007669"/>
    <property type="project" value="InterPro"/>
</dbReference>
<dbReference type="EMBL" id="CP021425">
    <property type="protein sequence ID" value="ARU55144.1"/>
    <property type="molecule type" value="Genomic_DNA"/>
</dbReference>
<accession>A0A1Y0I6U1</accession>
<dbReference type="InterPro" id="IPR001633">
    <property type="entry name" value="EAL_dom"/>
</dbReference>
<dbReference type="SMART" id="SM00267">
    <property type="entry name" value="GGDEF"/>
    <property type="match status" value="1"/>
</dbReference>
<dbReference type="PANTHER" id="PTHR33121:SF76">
    <property type="entry name" value="SIGNALING PROTEIN"/>
    <property type="match status" value="1"/>
</dbReference>
<dbReference type="Pfam" id="PF00990">
    <property type="entry name" value="GGDEF"/>
    <property type="match status" value="1"/>
</dbReference>
<dbReference type="InterPro" id="IPR043128">
    <property type="entry name" value="Rev_trsase/Diguanyl_cyclase"/>
</dbReference>
<dbReference type="InterPro" id="IPR000160">
    <property type="entry name" value="GGDEF_dom"/>
</dbReference>
<feature type="domain" description="GGDEF" evidence="2">
    <location>
        <begin position="427"/>
        <end position="578"/>
    </location>
</feature>
<dbReference type="Pfam" id="PF00563">
    <property type="entry name" value="EAL"/>
    <property type="match status" value="1"/>
</dbReference>
<name>A0A1Y0I6U1_9GAMM</name>
<dbReference type="PROSITE" id="PS50883">
    <property type="entry name" value="EAL"/>
    <property type="match status" value="1"/>
</dbReference>